<organism evidence="2 3">
    <name type="scientific">Mangrovimonas spongiae</name>
    <dbReference type="NCBI Taxonomy" id="2494697"/>
    <lineage>
        <taxon>Bacteria</taxon>
        <taxon>Pseudomonadati</taxon>
        <taxon>Bacteroidota</taxon>
        <taxon>Flavobacteriia</taxon>
        <taxon>Flavobacteriales</taxon>
        <taxon>Flavobacteriaceae</taxon>
        <taxon>Mangrovimonas</taxon>
    </lineage>
</organism>
<keyword evidence="3" id="KW-1185">Reference proteome</keyword>
<evidence type="ECO:0000313" key="3">
    <source>
        <dbReference type="Proteomes" id="UP000270620"/>
    </source>
</evidence>
<dbReference type="AlphaFoldDB" id="A0A3R9MBN8"/>
<reference evidence="2 3" key="1">
    <citation type="submission" date="2018-12" db="EMBL/GenBank/DDBJ databases">
        <title>Mangrovimonas spongiae sp. nov., a novel member of the genus Mangrovimonas isolated from marine sponge.</title>
        <authorList>
            <person name="Zhuang L."/>
            <person name="Luo L."/>
        </authorList>
    </citation>
    <scope>NUCLEOTIDE SEQUENCE [LARGE SCALE GENOMIC DNA]</scope>
    <source>
        <strain evidence="2 3">HN-E26</strain>
    </source>
</reference>
<gene>
    <name evidence="2" type="ORF">EJA19_12630</name>
</gene>
<sequence>MKKNLNITIGIILLVIGLILKSLFNHNLEYWELIKYCSIFLFVFGLSSLLFSLWEKWNRKPIKTFKQIPTNWIIFYSKNIFSLGLMLLMVIGLEKSGKYLNYNLRNYFLNSDSKIAKGIIIDFVRIDLPKAEEEDFYLIQFNYGQKLIKKGLIIEYTVWDNDNESKNFKITDNGIVVNKIKGGKIDIMYSEKFPSFIKILE</sequence>
<proteinExistence type="predicted"/>
<dbReference type="OrthoDB" id="9833121at2"/>
<feature type="transmembrane region" description="Helical" evidence="1">
    <location>
        <begin position="6"/>
        <end position="24"/>
    </location>
</feature>
<feature type="transmembrane region" description="Helical" evidence="1">
    <location>
        <begin position="36"/>
        <end position="54"/>
    </location>
</feature>
<keyword evidence="1" id="KW-0472">Membrane</keyword>
<keyword evidence="1" id="KW-1133">Transmembrane helix</keyword>
<dbReference type="Proteomes" id="UP000270620">
    <property type="component" value="Unassembled WGS sequence"/>
</dbReference>
<protein>
    <submittedName>
        <fullName evidence="2">Uncharacterized protein</fullName>
    </submittedName>
</protein>
<feature type="transmembrane region" description="Helical" evidence="1">
    <location>
        <begin position="74"/>
        <end position="93"/>
    </location>
</feature>
<name>A0A3R9MBN8_9FLAO</name>
<dbReference type="EMBL" id="RWBG01000007">
    <property type="protein sequence ID" value="RSK38129.1"/>
    <property type="molecule type" value="Genomic_DNA"/>
</dbReference>
<accession>A0A3R9MBN8</accession>
<keyword evidence="1" id="KW-0812">Transmembrane</keyword>
<evidence type="ECO:0000256" key="1">
    <source>
        <dbReference type="SAM" id="Phobius"/>
    </source>
</evidence>
<comment type="caution">
    <text evidence="2">The sequence shown here is derived from an EMBL/GenBank/DDBJ whole genome shotgun (WGS) entry which is preliminary data.</text>
</comment>
<evidence type="ECO:0000313" key="2">
    <source>
        <dbReference type="EMBL" id="RSK38129.1"/>
    </source>
</evidence>
<dbReference type="RefSeq" id="WP_125468744.1">
    <property type="nucleotide sequence ID" value="NZ_RWBG01000007.1"/>
</dbReference>